<comment type="caution">
    <text evidence="1">The sequence shown here is derived from an EMBL/GenBank/DDBJ whole genome shotgun (WGS) entry which is preliminary data.</text>
</comment>
<evidence type="ECO:0000313" key="1">
    <source>
        <dbReference type="EMBL" id="CAG8622627.1"/>
    </source>
</evidence>
<gene>
    <name evidence="1" type="ORF">SCALOS_LOCUS7698</name>
</gene>
<name>A0ACA9MZI2_9GLOM</name>
<sequence length="140" mass="15829">MSEPSDLESCEAEDTVLTNVESEVESLFTRKIASTEKGALSGEEHIFVNIDNPNSTIIINKISDEYDLNIDAIAFKLDKKFSLEIIEDIKFLIQYCNMGTTAQIKYLQGKYPTHLIYSKDLYAAIRKFRPIAKSLLNNAT</sequence>
<dbReference type="Proteomes" id="UP000789860">
    <property type="component" value="Unassembled WGS sequence"/>
</dbReference>
<reference evidence="1" key="1">
    <citation type="submission" date="2021-06" db="EMBL/GenBank/DDBJ databases">
        <authorList>
            <person name="Kallberg Y."/>
            <person name="Tangrot J."/>
            <person name="Rosling A."/>
        </authorList>
    </citation>
    <scope>NUCLEOTIDE SEQUENCE</scope>
    <source>
        <strain evidence="1">AU212A</strain>
    </source>
</reference>
<proteinExistence type="predicted"/>
<dbReference type="EMBL" id="CAJVPM010018003">
    <property type="protein sequence ID" value="CAG8622627.1"/>
    <property type="molecule type" value="Genomic_DNA"/>
</dbReference>
<organism evidence="1 2">
    <name type="scientific">Scutellospora calospora</name>
    <dbReference type="NCBI Taxonomy" id="85575"/>
    <lineage>
        <taxon>Eukaryota</taxon>
        <taxon>Fungi</taxon>
        <taxon>Fungi incertae sedis</taxon>
        <taxon>Mucoromycota</taxon>
        <taxon>Glomeromycotina</taxon>
        <taxon>Glomeromycetes</taxon>
        <taxon>Diversisporales</taxon>
        <taxon>Gigasporaceae</taxon>
        <taxon>Scutellospora</taxon>
    </lineage>
</organism>
<evidence type="ECO:0000313" key="2">
    <source>
        <dbReference type="Proteomes" id="UP000789860"/>
    </source>
</evidence>
<accession>A0ACA9MZI2</accession>
<protein>
    <submittedName>
        <fullName evidence="1">2726_t:CDS:1</fullName>
    </submittedName>
</protein>
<keyword evidence="2" id="KW-1185">Reference proteome</keyword>